<dbReference type="InterPro" id="IPR013409">
    <property type="entry name" value="CRISPR-assoc_prot_Crn3/Csx3"/>
</dbReference>
<dbReference type="Proteomes" id="UP001576774">
    <property type="component" value="Unassembled WGS sequence"/>
</dbReference>
<accession>A0ABV4XJ62</accession>
<dbReference type="RefSeq" id="WP_413275207.1">
    <property type="nucleotide sequence ID" value="NZ_JBHFNQ010000262.1"/>
</dbReference>
<dbReference type="Pfam" id="PF09620">
    <property type="entry name" value="Cas_csx3"/>
    <property type="match status" value="1"/>
</dbReference>
<comment type="caution">
    <text evidence="1">The sequence shown here is derived from an EMBL/GenBank/DDBJ whole genome shotgun (WGS) entry which is preliminary data.</text>
</comment>
<keyword evidence="2" id="KW-1185">Reference proteome</keyword>
<evidence type="ECO:0000313" key="2">
    <source>
        <dbReference type="Proteomes" id="UP001576774"/>
    </source>
</evidence>
<proteinExistence type="predicted"/>
<dbReference type="EMBL" id="JBHFNQ010000262">
    <property type="protein sequence ID" value="MFB2882251.1"/>
    <property type="molecule type" value="Genomic_DNA"/>
</dbReference>
<name>A0ABV4XJ62_9CYAN</name>
<evidence type="ECO:0000313" key="1">
    <source>
        <dbReference type="EMBL" id="MFB2882251.1"/>
    </source>
</evidence>
<gene>
    <name evidence="1" type="ORF">ACE1CC_35850</name>
</gene>
<organism evidence="1 2">
    <name type="scientific">Floridaenema aerugineum BLCC-F46</name>
    <dbReference type="NCBI Taxonomy" id="3153654"/>
    <lineage>
        <taxon>Bacteria</taxon>
        <taxon>Bacillati</taxon>
        <taxon>Cyanobacteriota</taxon>
        <taxon>Cyanophyceae</taxon>
        <taxon>Oscillatoriophycideae</taxon>
        <taxon>Aerosakkonematales</taxon>
        <taxon>Aerosakkonemataceae</taxon>
        <taxon>Floridanema</taxon>
        <taxon>Floridanema aerugineum</taxon>
    </lineage>
</organism>
<reference evidence="1 2" key="1">
    <citation type="submission" date="2024-09" db="EMBL/GenBank/DDBJ databases">
        <title>Floridaenema gen nov. (Aerosakkonemataceae, Aerosakkonematales ord. nov., Cyanobacteria) from benthic tropical and subtropical fresh waters, with the description of four new species.</title>
        <authorList>
            <person name="Moretto J.A."/>
            <person name="Berthold D.E."/>
            <person name="Lefler F.W."/>
            <person name="Huang I.-S."/>
            <person name="Laughinghouse H. IV."/>
        </authorList>
    </citation>
    <scope>NUCLEOTIDE SEQUENCE [LARGE SCALE GENOMIC DNA]</scope>
    <source>
        <strain evidence="1 2">BLCC-F46</strain>
    </source>
</reference>
<sequence length="101" mass="10982">MSTYKIELEGEVLKINFGEPAQNDQIVRDAAARLDEMTQQGELKGGSLLKINGPASLPVACVLTHKVAHLYGAISVFDPKLSKYVVCITHNPAYKLGDLID</sequence>
<protein>
    <submittedName>
        <fullName evidence="1">CRISPR-associated protein Csx3</fullName>
    </submittedName>
</protein>